<dbReference type="InterPro" id="IPR012292">
    <property type="entry name" value="Globin/Proto"/>
</dbReference>
<feature type="binding site" description="distal binding residue" evidence="5">
    <location>
        <position position="68"/>
    </location>
    <ligand>
        <name>heme</name>
        <dbReference type="ChEBI" id="CHEBI:30413"/>
    </ligand>
    <ligandPart>
        <name>Fe</name>
        <dbReference type="ChEBI" id="CHEBI:18248"/>
    </ligandPart>
</feature>
<keyword evidence="4 5" id="KW-0408">Iron</keyword>
<dbReference type="InterPro" id="IPR001486">
    <property type="entry name" value="Hemoglobin_trunc"/>
</dbReference>
<accession>A0A2S1LNF5</accession>
<dbReference type="GO" id="GO:0020037">
    <property type="term" value="F:heme binding"/>
    <property type="evidence" value="ECO:0007669"/>
    <property type="project" value="InterPro"/>
</dbReference>
<keyword evidence="1" id="KW-0813">Transport</keyword>
<dbReference type="Gene3D" id="1.10.490.10">
    <property type="entry name" value="Globins"/>
    <property type="match status" value="1"/>
</dbReference>
<evidence type="ECO:0000256" key="2">
    <source>
        <dbReference type="ARBA" id="ARBA00022617"/>
    </source>
</evidence>
<protein>
    <recommendedName>
        <fullName evidence="8">Globin</fullName>
    </recommendedName>
</protein>
<dbReference type="InterPro" id="IPR009050">
    <property type="entry name" value="Globin-like_sf"/>
</dbReference>
<evidence type="ECO:0000313" key="6">
    <source>
        <dbReference type="EMBL" id="AWG25228.1"/>
    </source>
</evidence>
<dbReference type="AlphaFoldDB" id="A0A2S1LNF5"/>
<evidence type="ECO:0000256" key="5">
    <source>
        <dbReference type="PIRSR" id="PIRSR601486-1"/>
    </source>
</evidence>
<organism evidence="6 7">
    <name type="scientific">Flavobacterium kingsejongi</name>
    <dbReference type="NCBI Taxonomy" id="1678728"/>
    <lineage>
        <taxon>Bacteria</taxon>
        <taxon>Pseudomonadati</taxon>
        <taxon>Bacteroidota</taxon>
        <taxon>Flavobacteriia</taxon>
        <taxon>Flavobacteriales</taxon>
        <taxon>Flavobacteriaceae</taxon>
        <taxon>Flavobacterium</taxon>
    </lineage>
</organism>
<evidence type="ECO:0008006" key="8">
    <source>
        <dbReference type="Google" id="ProtNLM"/>
    </source>
</evidence>
<name>A0A2S1LNF5_9FLAO</name>
<dbReference type="KEGG" id="fki:FK004_08270"/>
<keyword evidence="2 5" id="KW-0349">Heme</keyword>
<dbReference type="GO" id="GO:0046872">
    <property type="term" value="F:metal ion binding"/>
    <property type="evidence" value="ECO:0007669"/>
    <property type="project" value="UniProtKB-KW"/>
</dbReference>
<keyword evidence="7" id="KW-1185">Reference proteome</keyword>
<dbReference type="OrthoDB" id="25954at2"/>
<evidence type="ECO:0000256" key="3">
    <source>
        <dbReference type="ARBA" id="ARBA00022723"/>
    </source>
</evidence>
<evidence type="ECO:0000256" key="1">
    <source>
        <dbReference type="ARBA" id="ARBA00022448"/>
    </source>
</evidence>
<gene>
    <name evidence="6" type="ORF">FK004_08270</name>
</gene>
<keyword evidence="3 5" id="KW-0479">Metal-binding</keyword>
<evidence type="ECO:0000313" key="7">
    <source>
        <dbReference type="Proteomes" id="UP000244677"/>
    </source>
</evidence>
<dbReference type="SUPFAM" id="SSF46458">
    <property type="entry name" value="Globin-like"/>
    <property type="match status" value="1"/>
</dbReference>
<proteinExistence type="predicted"/>
<sequence length="122" mass="13904">MTDITTRQDLELLMGQFYISLLEDPEIRPIFTDIAKIDLAAHLPIIVDFWEQALFGKGTYRNNTLAIHQQLHQKANLTAQNFKTWLSCFNTAVDANFKGPMAEKIKTRALSIATVMQIKIHS</sequence>
<dbReference type="Pfam" id="PF01152">
    <property type="entry name" value="Bac_globin"/>
    <property type="match status" value="1"/>
</dbReference>
<dbReference type="CDD" id="cd08916">
    <property type="entry name" value="TrHb3_P"/>
    <property type="match status" value="1"/>
</dbReference>
<dbReference type="RefSeq" id="WP_108736831.1">
    <property type="nucleotide sequence ID" value="NZ_CP020919.1"/>
</dbReference>
<reference evidence="6 7" key="1">
    <citation type="submission" date="2017-04" db="EMBL/GenBank/DDBJ databases">
        <title>Complete genome sequence of Flavobacterium kingsejong AJ004.</title>
        <authorList>
            <person name="Lee P.C."/>
        </authorList>
    </citation>
    <scope>NUCLEOTIDE SEQUENCE [LARGE SCALE GENOMIC DNA]</scope>
    <source>
        <strain evidence="6 7">AJ004</strain>
    </source>
</reference>
<dbReference type="Proteomes" id="UP000244677">
    <property type="component" value="Chromosome"/>
</dbReference>
<dbReference type="EMBL" id="CP020919">
    <property type="protein sequence ID" value="AWG25228.1"/>
    <property type="molecule type" value="Genomic_DNA"/>
</dbReference>
<dbReference type="GO" id="GO:0019825">
    <property type="term" value="F:oxygen binding"/>
    <property type="evidence" value="ECO:0007669"/>
    <property type="project" value="InterPro"/>
</dbReference>
<evidence type="ECO:0000256" key="4">
    <source>
        <dbReference type="ARBA" id="ARBA00023004"/>
    </source>
</evidence>